<dbReference type="Proteomes" id="UP001319045">
    <property type="component" value="Chromosome"/>
</dbReference>
<protein>
    <submittedName>
        <fullName evidence="2">Chromosome segregation protein SMC</fullName>
    </submittedName>
</protein>
<dbReference type="EMBL" id="AP024484">
    <property type="protein sequence ID" value="BCS86262.1"/>
    <property type="molecule type" value="Genomic_DNA"/>
</dbReference>
<gene>
    <name evidence="2" type="ORF">prwr041_21550</name>
</gene>
<feature type="domain" description="ATPase AAA-type core" evidence="1">
    <location>
        <begin position="23"/>
        <end position="313"/>
    </location>
</feature>
<keyword evidence="3" id="KW-1185">Reference proteome</keyword>
<dbReference type="InterPro" id="IPR014555">
    <property type="entry name" value="RecF-like"/>
</dbReference>
<accession>A0ABN6EK35</accession>
<dbReference type="PANTHER" id="PTHR32182:SF22">
    <property type="entry name" value="ATP-DEPENDENT ENDONUCLEASE, OLD FAMILY-RELATED"/>
    <property type="match status" value="1"/>
</dbReference>
<dbReference type="PANTHER" id="PTHR32182">
    <property type="entry name" value="DNA REPLICATION AND REPAIR PROTEIN RECF"/>
    <property type="match status" value="1"/>
</dbReference>
<sequence>MIEQIIIENYKSICSAKIPMKSLNVLIGSNGVGKSNFISFFDLVKNMLDQNLGNYILSNGGIERFLYGGSKKSKYIKGIIDFNNTNAFFFKLNPTTDNKAFIEESGDYFNGIDDDAKNYTIWHKHYYDKAVEESGIMQANNSRAAYLKSYIKNLIVYHFHDSSKSSPMRRDCPVDDNERLKHDGSNLAAFLYRLQETEPKSLKLIEGVVRSIAPYFKGFKLQPNRITPDRIKLEWEEFNSDMYLDAQSFSDGTIRFIALATVLLQPYLPDTIIIDEPELGLHPSAINKLAALMKKASKKTQLIVATQSVNLVDCFEAEDILVVDRKDNQTEFNRLSSDELSAWIGEYSLGEIWEKNVIGGQP</sequence>
<dbReference type="PIRSF" id="PIRSF029347">
    <property type="entry name" value="RecF"/>
    <property type="match status" value="1"/>
</dbReference>
<organism evidence="2 3">
    <name type="scientific">Prevotella herbatica</name>
    <dbReference type="NCBI Taxonomy" id="2801997"/>
    <lineage>
        <taxon>Bacteria</taxon>
        <taxon>Pseudomonadati</taxon>
        <taxon>Bacteroidota</taxon>
        <taxon>Bacteroidia</taxon>
        <taxon>Bacteroidales</taxon>
        <taxon>Prevotellaceae</taxon>
        <taxon>Prevotella</taxon>
    </lineage>
</organism>
<evidence type="ECO:0000313" key="3">
    <source>
        <dbReference type="Proteomes" id="UP001319045"/>
    </source>
</evidence>
<dbReference type="Gene3D" id="3.40.50.300">
    <property type="entry name" value="P-loop containing nucleotide triphosphate hydrolases"/>
    <property type="match status" value="1"/>
</dbReference>
<dbReference type="InterPro" id="IPR027417">
    <property type="entry name" value="P-loop_NTPase"/>
</dbReference>
<evidence type="ECO:0000313" key="2">
    <source>
        <dbReference type="EMBL" id="BCS86262.1"/>
    </source>
</evidence>
<dbReference type="RefSeq" id="WP_207153828.1">
    <property type="nucleotide sequence ID" value="NZ_AP024484.1"/>
</dbReference>
<name>A0ABN6EK35_9BACT</name>
<dbReference type="SUPFAM" id="SSF52540">
    <property type="entry name" value="P-loop containing nucleoside triphosphate hydrolases"/>
    <property type="match status" value="1"/>
</dbReference>
<proteinExistence type="predicted"/>
<dbReference type="InterPro" id="IPR003959">
    <property type="entry name" value="ATPase_AAA_core"/>
</dbReference>
<evidence type="ECO:0000259" key="1">
    <source>
        <dbReference type="Pfam" id="PF13304"/>
    </source>
</evidence>
<dbReference type="Pfam" id="PF13304">
    <property type="entry name" value="AAA_21"/>
    <property type="match status" value="1"/>
</dbReference>
<reference evidence="2 3" key="1">
    <citation type="journal article" date="2022" name="Int. J. Syst. Evol. Microbiol.">
        <title>Prevotella herbatica sp. nov., a plant polysaccharide-decomposing anaerobic bacterium isolated from a methanogenic reactor.</title>
        <authorList>
            <person name="Uek A."/>
            <person name="Tonouchi A."/>
            <person name="Kaku N."/>
            <person name="Ueki K."/>
        </authorList>
    </citation>
    <scope>NUCLEOTIDE SEQUENCE [LARGE SCALE GENOMIC DNA]</scope>
    <source>
        <strain evidence="2 3">WR041</strain>
    </source>
</reference>